<feature type="compositionally biased region" description="Polar residues" evidence="3">
    <location>
        <begin position="78"/>
        <end position="114"/>
    </location>
</feature>
<name>A0A1B9G803_9TREE</name>
<proteinExistence type="predicted"/>
<evidence type="ECO:0000256" key="3">
    <source>
        <dbReference type="SAM" id="MobiDB-lite"/>
    </source>
</evidence>
<evidence type="ECO:0000256" key="2">
    <source>
        <dbReference type="ARBA" id="ARBA00022737"/>
    </source>
</evidence>
<keyword evidence="2" id="KW-0677">Repeat</keyword>
<dbReference type="STRING" id="1296100.A0A1B9G803"/>
<evidence type="ECO:0008006" key="7">
    <source>
        <dbReference type="Google" id="ProtNLM"/>
    </source>
</evidence>
<dbReference type="EMBL" id="CP144542">
    <property type="protein sequence ID" value="WVW81278.1"/>
    <property type="molecule type" value="Genomic_DNA"/>
</dbReference>
<sequence length="533" mass="59191">MSGPLGTLPGMTFDPIRNRYFPTPKGPIVNPTEEDTRPLPSSGPSYNRNLPPLPPSRAGPSSSSRLGQPSESRWRGQYNISHPSSNSQHGGSRSDNQNSNQRGSGSYPQRSQEASARAQYRRSDHSYTQSQIPYRRNYQMRNFEQLTIPQPDCFAHAMKRSRSGSTSLDYGDKRMLDRVGRIRKGRFGIGYGGVGGQDRNLAFQNQILSNLELDVEHHACGCHGEIITSYKTFGDEAYYATTDHGKVIMHHKNGNTAIFSVCAQNLVGMHCDIPRLTMIAIAGGSEPHLHLFKRDPELLDHVFMTHSELDLHRAEIYGVSSFDDVCTLGGAKSLTTINYTSSLRSFPRRLQSDALAVHQTSRDLVFAGQRSGNVTLEDLRTSPRNSNIVASTLKGKAVVGVKRLQDSAVPWGLVVSGMSHEMLLFDVRYGDKPLKVFEGHFNTFHSSVALATSPDDKTLFASTSDRRIKAWSVISGEPLVPPTTQIPGLDDTPERDDNPLNRVYEHRVSHLDVNDELGLDVVVRGDLYRYGRK</sequence>
<keyword evidence="1" id="KW-0853">WD repeat</keyword>
<feature type="region of interest" description="Disordered" evidence="3">
    <location>
        <begin position="1"/>
        <end position="133"/>
    </location>
</feature>
<protein>
    <recommendedName>
        <fullName evidence="7">WD-repeat protein</fullName>
    </recommendedName>
</protein>
<dbReference type="Proteomes" id="UP000092730">
    <property type="component" value="Chromosome 2"/>
</dbReference>
<dbReference type="GO" id="GO:0080008">
    <property type="term" value="C:Cul4-RING E3 ubiquitin ligase complex"/>
    <property type="evidence" value="ECO:0007669"/>
    <property type="project" value="TreeGrafter"/>
</dbReference>
<feature type="compositionally biased region" description="Low complexity" evidence="3">
    <location>
        <begin position="58"/>
        <end position="67"/>
    </location>
</feature>
<dbReference type="InterPro" id="IPR052254">
    <property type="entry name" value="CUL4-DDB1_E3_ligase_receptor"/>
</dbReference>
<evidence type="ECO:0000256" key="1">
    <source>
        <dbReference type="ARBA" id="ARBA00022574"/>
    </source>
</evidence>
<evidence type="ECO:0000313" key="5">
    <source>
        <dbReference type="EMBL" id="WVW81278.1"/>
    </source>
</evidence>
<accession>A0A1B9G803</accession>
<reference evidence="5" key="4">
    <citation type="submission" date="2024-02" db="EMBL/GenBank/DDBJ databases">
        <title>Comparative genomics of Cryptococcus and Kwoniella reveals pathogenesis evolution and contrasting modes of karyotype evolution via chromosome fusion or intercentromeric recombination.</title>
        <authorList>
            <person name="Coelho M.A."/>
            <person name="David-Palma M."/>
            <person name="Shea T."/>
            <person name="Bowers K."/>
            <person name="McGinley-Smith S."/>
            <person name="Mohammad A.W."/>
            <person name="Gnirke A."/>
            <person name="Yurkov A.M."/>
            <person name="Nowrousian M."/>
            <person name="Sun S."/>
            <person name="Cuomo C.A."/>
            <person name="Heitman J."/>
        </authorList>
    </citation>
    <scope>NUCLEOTIDE SEQUENCE</scope>
    <source>
        <strain evidence="5">CBS 10118</strain>
    </source>
</reference>
<dbReference type="Gene3D" id="2.130.10.10">
    <property type="entry name" value="YVTN repeat-like/Quinoprotein amine dehydrogenase"/>
    <property type="match status" value="1"/>
</dbReference>
<dbReference type="OrthoDB" id="128867at2759"/>
<dbReference type="GeneID" id="30206367"/>
<reference evidence="4" key="1">
    <citation type="submission" date="2013-07" db="EMBL/GenBank/DDBJ databases">
        <title>The Genome Sequence of Cryptococcus bestiolae CBS10118.</title>
        <authorList>
            <consortium name="The Broad Institute Genome Sequencing Platform"/>
            <person name="Cuomo C."/>
            <person name="Litvintseva A."/>
            <person name="Chen Y."/>
            <person name="Heitman J."/>
            <person name="Sun S."/>
            <person name="Springer D."/>
            <person name="Dromer F."/>
            <person name="Young S.K."/>
            <person name="Zeng Q."/>
            <person name="Gargeya S."/>
            <person name="Fitzgerald M."/>
            <person name="Abouelleil A."/>
            <person name="Alvarado L."/>
            <person name="Berlin A.M."/>
            <person name="Chapman S.B."/>
            <person name="Dewar J."/>
            <person name="Goldberg J."/>
            <person name="Griggs A."/>
            <person name="Gujja S."/>
            <person name="Hansen M."/>
            <person name="Howarth C."/>
            <person name="Imamovic A."/>
            <person name="Larimer J."/>
            <person name="McCowan C."/>
            <person name="Murphy C."/>
            <person name="Pearson M."/>
            <person name="Priest M."/>
            <person name="Roberts A."/>
            <person name="Saif S."/>
            <person name="Shea T."/>
            <person name="Sykes S."/>
            <person name="Wortman J."/>
            <person name="Nusbaum C."/>
            <person name="Birren B."/>
        </authorList>
    </citation>
    <scope>NUCLEOTIDE SEQUENCE [LARGE SCALE GENOMIC DNA]</scope>
    <source>
        <strain evidence="4">CBS 10118</strain>
    </source>
</reference>
<dbReference type="EMBL" id="KI894019">
    <property type="protein sequence ID" value="OCF27133.1"/>
    <property type="molecule type" value="Genomic_DNA"/>
</dbReference>
<reference evidence="4" key="3">
    <citation type="submission" date="2014-01" db="EMBL/GenBank/DDBJ databases">
        <title>Evolution of pathogenesis and genome organization in the Tremellales.</title>
        <authorList>
            <person name="Cuomo C."/>
            <person name="Litvintseva A."/>
            <person name="Heitman J."/>
            <person name="Chen Y."/>
            <person name="Sun S."/>
            <person name="Springer D."/>
            <person name="Dromer F."/>
            <person name="Young S."/>
            <person name="Zeng Q."/>
            <person name="Chapman S."/>
            <person name="Gujja S."/>
            <person name="Saif S."/>
            <person name="Birren B."/>
        </authorList>
    </citation>
    <scope>NUCLEOTIDE SEQUENCE</scope>
    <source>
        <strain evidence="4">CBS 10118</strain>
    </source>
</reference>
<dbReference type="SUPFAM" id="SSF50978">
    <property type="entry name" value="WD40 repeat-like"/>
    <property type="match status" value="1"/>
</dbReference>
<dbReference type="PANTHER" id="PTHR44472">
    <property type="entry name" value="DDB1- AND CUL4-ASSOCIATED FACTOR 4-RELATED"/>
    <property type="match status" value="1"/>
</dbReference>
<dbReference type="AlphaFoldDB" id="A0A1B9G803"/>
<keyword evidence="6" id="KW-1185">Reference proteome</keyword>
<dbReference type="PANTHER" id="PTHR44472:SF1">
    <property type="entry name" value="DDB1 AND CUL4 ASSOCIATED FACTOR 4"/>
    <property type="match status" value="1"/>
</dbReference>
<dbReference type="KEGG" id="kbi:30206367"/>
<dbReference type="VEuPathDB" id="FungiDB:I302_01968"/>
<gene>
    <name evidence="4" type="ORF">I302_01968</name>
    <name evidence="5" type="ORF">I302_103269</name>
</gene>
<dbReference type="InterPro" id="IPR036322">
    <property type="entry name" value="WD40_repeat_dom_sf"/>
</dbReference>
<evidence type="ECO:0000313" key="6">
    <source>
        <dbReference type="Proteomes" id="UP000092730"/>
    </source>
</evidence>
<dbReference type="InterPro" id="IPR015943">
    <property type="entry name" value="WD40/YVTN_repeat-like_dom_sf"/>
</dbReference>
<reference evidence="5" key="2">
    <citation type="submission" date="2013-07" db="EMBL/GenBank/DDBJ databases">
        <authorList>
            <consortium name="The Broad Institute Genome Sequencing Platform"/>
            <person name="Cuomo C."/>
            <person name="Litvintseva A."/>
            <person name="Chen Y."/>
            <person name="Heitman J."/>
            <person name="Sun S."/>
            <person name="Springer D."/>
            <person name="Dromer F."/>
            <person name="Young S.K."/>
            <person name="Zeng Q."/>
            <person name="Gargeya S."/>
            <person name="Fitzgerald M."/>
            <person name="Abouelleil A."/>
            <person name="Alvarado L."/>
            <person name="Berlin A.M."/>
            <person name="Chapman S.B."/>
            <person name="Dewar J."/>
            <person name="Goldberg J."/>
            <person name="Griggs A."/>
            <person name="Gujja S."/>
            <person name="Hansen M."/>
            <person name="Howarth C."/>
            <person name="Imamovic A."/>
            <person name="Larimer J."/>
            <person name="McCowan C."/>
            <person name="Murphy C."/>
            <person name="Pearson M."/>
            <person name="Priest M."/>
            <person name="Roberts A."/>
            <person name="Saif S."/>
            <person name="Shea T."/>
            <person name="Sykes S."/>
            <person name="Wortman J."/>
            <person name="Nusbaum C."/>
            <person name="Birren B."/>
        </authorList>
    </citation>
    <scope>NUCLEOTIDE SEQUENCE</scope>
    <source>
        <strain evidence="5">CBS 10118</strain>
    </source>
</reference>
<evidence type="ECO:0000313" key="4">
    <source>
        <dbReference type="EMBL" id="OCF27133.1"/>
    </source>
</evidence>
<organism evidence="4">
    <name type="scientific">Kwoniella bestiolae CBS 10118</name>
    <dbReference type="NCBI Taxonomy" id="1296100"/>
    <lineage>
        <taxon>Eukaryota</taxon>
        <taxon>Fungi</taxon>
        <taxon>Dikarya</taxon>
        <taxon>Basidiomycota</taxon>
        <taxon>Agaricomycotina</taxon>
        <taxon>Tremellomycetes</taxon>
        <taxon>Tremellales</taxon>
        <taxon>Cryptococcaceae</taxon>
        <taxon>Kwoniella</taxon>
    </lineage>
</organism>
<dbReference type="RefSeq" id="XP_019048203.1">
    <property type="nucleotide sequence ID" value="XM_019188641.1"/>
</dbReference>